<dbReference type="AlphaFoldDB" id="X0ZDN9"/>
<comment type="caution">
    <text evidence="2">The sequence shown here is derived from an EMBL/GenBank/DDBJ whole genome shotgun (WGS) entry which is preliminary data.</text>
</comment>
<organism evidence="2">
    <name type="scientific">marine sediment metagenome</name>
    <dbReference type="NCBI Taxonomy" id="412755"/>
    <lineage>
        <taxon>unclassified sequences</taxon>
        <taxon>metagenomes</taxon>
        <taxon>ecological metagenomes</taxon>
    </lineage>
</organism>
<dbReference type="InterPro" id="IPR025827">
    <property type="entry name" value="Zn_ribbon_recom_dom"/>
</dbReference>
<accession>X0ZDN9</accession>
<feature type="non-terminal residue" evidence="2">
    <location>
        <position position="1"/>
    </location>
</feature>
<reference evidence="2" key="1">
    <citation type="journal article" date="2014" name="Front. Microbiol.">
        <title>High frequency of phylogenetically diverse reductive dehalogenase-homologous genes in deep subseafloor sedimentary metagenomes.</title>
        <authorList>
            <person name="Kawai M."/>
            <person name="Futagami T."/>
            <person name="Toyoda A."/>
            <person name="Takaki Y."/>
            <person name="Nishi S."/>
            <person name="Hori S."/>
            <person name="Arai W."/>
            <person name="Tsubouchi T."/>
            <person name="Morono Y."/>
            <person name="Uchiyama I."/>
            <person name="Ito T."/>
            <person name="Fujiyama A."/>
            <person name="Inagaki F."/>
            <person name="Takami H."/>
        </authorList>
    </citation>
    <scope>NUCLEOTIDE SEQUENCE</scope>
    <source>
        <strain evidence="2">Expedition CK06-06</strain>
    </source>
</reference>
<evidence type="ECO:0000313" key="2">
    <source>
        <dbReference type="EMBL" id="GAG67735.1"/>
    </source>
</evidence>
<dbReference type="EMBL" id="BART01002778">
    <property type="protein sequence ID" value="GAG67735.1"/>
    <property type="molecule type" value="Genomic_DNA"/>
</dbReference>
<protein>
    <recommendedName>
        <fullName evidence="1">Recombinase zinc beta ribbon domain-containing protein</fullName>
    </recommendedName>
</protein>
<dbReference type="Pfam" id="PF13408">
    <property type="entry name" value="Zn_ribbon_recom"/>
    <property type="match status" value="1"/>
</dbReference>
<proteinExistence type="predicted"/>
<sequence>PIKHNYILNSGFLYCDKCGTEMEGRSGTGKKGIRYYYYRCKNNSCGFKVPADEIEGVIIDRLKKLSIGKGILPDIIKSANKTLKKELPKLIGQRKLLVDELKEIKNFASKVLSQWASISTSDNTIFVKDFKEI</sequence>
<gene>
    <name evidence="2" type="ORF">S01H4_08190</name>
</gene>
<evidence type="ECO:0000259" key="1">
    <source>
        <dbReference type="Pfam" id="PF13408"/>
    </source>
</evidence>
<feature type="domain" description="Recombinase zinc beta ribbon" evidence="1">
    <location>
        <begin position="10"/>
        <end position="63"/>
    </location>
</feature>
<name>X0ZDN9_9ZZZZ</name>